<keyword evidence="2" id="KW-1185">Reference proteome</keyword>
<reference evidence="1 2" key="1">
    <citation type="submission" date="2018-11" db="EMBL/GenBank/DDBJ databases">
        <authorList>
            <consortium name="Pathogen Informatics"/>
        </authorList>
    </citation>
    <scope>NUCLEOTIDE SEQUENCE [LARGE SCALE GENOMIC DNA]</scope>
</reference>
<dbReference type="Proteomes" id="UP000267096">
    <property type="component" value="Unassembled WGS sequence"/>
</dbReference>
<dbReference type="AlphaFoldDB" id="A0A3P6PJ79"/>
<evidence type="ECO:0000313" key="1">
    <source>
        <dbReference type="EMBL" id="VDK20894.1"/>
    </source>
</evidence>
<dbReference type="EMBL" id="UYRR01004246">
    <property type="protein sequence ID" value="VDK20894.1"/>
    <property type="molecule type" value="Genomic_DNA"/>
</dbReference>
<organism evidence="1 2">
    <name type="scientific">Anisakis simplex</name>
    <name type="common">Herring worm</name>
    <dbReference type="NCBI Taxonomy" id="6269"/>
    <lineage>
        <taxon>Eukaryota</taxon>
        <taxon>Metazoa</taxon>
        <taxon>Ecdysozoa</taxon>
        <taxon>Nematoda</taxon>
        <taxon>Chromadorea</taxon>
        <taxon>Rhabditida</taxon>
        <taxon>Spirurina</taxon>
        <taxon>Ascaridomorpha</taxon>
        <taxon>Ascaridoidea</taxon>
        <taxon>Anisakidae</taxon>
        <taxon>Anisakis</taxon>
        <taxon>Anisakis simplex complex</taxon>
    </lineage>
</organism>
<accession>A0A3P6PJ79</accession>
<name>A0A3P6PJ79_ANISI</name>
<evidence type="ECO:0000313" key="2">
    <source>
        <dbReference type="Proteomes" id="UP000267096"/>
    </source>
</evidence>
<gene>
    <name evidence="1" type="ORF">ASIM_LOCUS2940</name>
</gene>
<proteinExistence type="predicted"/>
<protein>
    <submittedName>
        <fullName evidence="1">Uncharacterized protein</fullName>
    </submittedName>
</protein>
<sequence length="93" mass="9790">MPPCAGGGSIGMGDGVLGYVFQSDHMSRSSIVSVSKPPIESLCRTVSPPSDRAETTISRKTSTAIALRTLSDSVDSLNDVNVKLMMANDPTYL</sequence>